<dbReference type="GO" id="GO:0042127">
    <property type="term" value="P:regulation of cell population proliferation"/>
    <property type="evidence" value="ECO:0007669"/>
    <property type="project" value="TreeGrafter"/>
</dbReference>
<evidence type="ECO:0000256" key="5">
    <source>
        <dbReference type="ARBA" id="ARBA00023163"/>
    </source>
</evidence>
<proteinExistence type="inferred from homology"/>
<feature type="region of interest" description="Disordered" evidence="7">
    <location>
        <begin position="92"/>
        <end position="125"/>
    </location>
</feature>
<evidence type="ECO:0000256" key="7">
    <source>
        <dbReference type="SAM" id="MobiDB-lite"/>
    </source>
</evidence>
<feature type="domain" description="Transcription factor AP-2 C-terminal" evidence="8">
    <location>
        <begin position="1"/>
        <end position="61"/>
    </location>
</feature>
<organism evidence="9 10">
    <name type="scientific">Protopolystoma xenopodis</name>
    <dbReference type="NCBI Taxonomy" id="117903"/>
    <lineage>
        <taxon>Eukaryota</taxon>
        <taxon>Metazoa</taxon>
        <taxon>Spiralia</taxon>
        <taxon>Lophotrochozoa</taxon>
        <taxon>Platyhelminthes</taxon>
        <taxon>Monogenea</taxon>
        <taxon>Polyopisthocotylea</taxon>
        <taxon>Polystomatidea</taxon>
        <taxon>Polystomatidae</taxon>
        <taxon>Protopolystoma</taxon>
    </lineage>
</organism>
<evidence type="ECO:0000259" key="8">
    <source>
        <dbReference type="Pfam" id="PF03299"/>
    </source>
</evidence>
<keyword evidence="10" id="KW-1185">Reference proteome</keyword>
<dbReference type="OrthoDB" id="6252992at2759"/>
<dbReference type="PANTHER" id="PTHR10812:SF17">
    <property type="entry name" value="TRANSCRIPTION FACTOR AP-2, ISOFORM D"/>
    <property type="match status" value="1"/>
</dbReference>
<dbReference type="GO" id="GO:0000981">
    <property type="term" value="F:DNA-binding transcription factor activity, RNA polymerase II-specific"/>
    <property type="evidence" value="ECO:0007669"/>
    <property type="project" value="TreeGrafter"/>
</dbReference>
<keyword evidence="6" id="KW-0539">Nucleus</keyword>
<keyword evidence="4" id="KW-0238">DNA-binding</keyword>
<evidence type="ECO:0000256" key="1">
    <source>
        <dbReference type="ARBA" id="ARBA00004123"/>
    </source>
</evidence>
<comment type="subcellular location">
    <subcellularLocation>
        <location evidence="1">Nucleus</location>
    </subcellularLocation>
</comment>
<dbReference type="InterPro" id="IPR004979">
    <property type="entry name" value="TF_AP2"/>
</dbReference>
<sequence length="186" mass="19564">MTDLLSKDRTPLSTNLIPPNRPVSVLEPPTQRALTHFSMITHGFGVPTMLSSLNTLLAVVADCLKSLEKETSAGQTNLDNHMAQLHAQPYTQGHVHTHSHSHTSPLHPQHLMPSNGGGIAATGGNGVVTLQTDSLSAAGNPGNEARLQVTGQHNGAGVTSGLVAGISSVSRRPGVWRTSHWGQETT</sequence>
<dbReference type="Pfam" id="PF03299">
    <property type="entry name" value="TF_AP-2"/>
    <property type="match status" value="1"/>
</dbReference>
<evidence type="ECO:0000256" key="6">
    <source>
        <dbReference type="ARBA" id="ARBA00023242"/>
    </source>
</evidence>
<feature type="compositionally biased region" description="Low complexity" evidence="7">
    <location>
        <begin position="102"/>
        <end position="111"/>
    </location>
</feature>
<keyword evidence="3" id="KW-0805">Transcription regulation</keyword>
<feature type="compositionally biased region" description="Basic and acidic residues" evidence="7">
    <location>
        <begin position="1"/>
        <end position="10"/>
    </location>
</feature>
<accession>A0A448WTJ0</accession>
<dbReference type="PANTHER" id="PTHR10812">
    <property type="entry name" value="TRANSCRIPTION FACTOR AP-2"/>
    <property type="match status" value="1"/>
</dbReference>
<comment type="caution">
    <text evidence="9">The sequence shown here is derived from an EMBL/GenBank/DDBJ whole genome shotgun (WGS) entry which is preliminary data.</text>
</comment>
<evidence type="ECO:0000256" key="3">
    <source>
        <dbReference type="ARBA" id="ARBA00023015"/>
    </source>
</evidence>
<dbReference type="GO" id="GO:0000977">
    <property type="term" value="F:RNA polymerase II transcription regulatory region sequence-specific DNA binding"/>
    <property type="evidence" value="ECO:0007669"/>
    <property type="project" value="TreeGrafter"/>
</dbReference>
<evidence type="ECO:0000256" key="2">
    <source>
        <dbReference type="ARBA" id="ARBA00007770"/>
    </source>
</evidence>
<dbReference type="Proteomes" id="UP000784294">
    <property type="component" value="Unassembled WGS sequence"/>
</dbReference>
<feature type="region of interest" description="Disordered" evidence="7">
    <location>
        <begin position="1"/>
        <end position="23"/>
    </location>
</feature>
<dbReference type="AlphaFoldDB" id="A0A448WTJ0"/>
<evidence type="ECO:0000256" key="4">
    <source>
        <dbReference type="ARBA" id="ARBA00023125"/>
    </source>
</evidence>
<evidence type="ECO:0000313" key="9">
    <source>
        <dbReference type="EMBL" id="VEL19882.1"/>
    </source>
</evidence>
<dbReference type="EMBL" id="CAAALY010043736">
    <property type="protein sequence ID" value="VEL19882.1"/>
    <property type="molecule type" value="Genomic_DNA"/>
</dbReference>
<keyword evidence="5" id="KW-0804">Transcription</keyword>
<dbReference type="InterPro" id="IPR013854">
    <property type="entry name" value="TF_AP2_C"/>
</dbReference>
<reference evidence="9" key="1">
    <citation type="submission" date="2018-11" db="EMBL/GenBank/DDBJ databases">
        <authorList>
            <consortium name="Pathogen Informatics"/>
        </authorList>
    </citation>
    <scope>NUCLEOTIDE SEQUENCE</scope>
</reference>
<name>A0A448WTJ0_9PLAT</name>
<feature type="compositionally biased region" description="Gly residues" evidence="7">
    <location>
        <begin position="115"/>
        <end position="125"/>
    </location>
</feature>
<evidence type="ECO:0000313" key="10">
    <source>
        <dbReference type="Proteomes" id="UP000784294"/>
    </source>
</evidence>
<gene>
    <name evidence="9" type="ORF">PXEA_LOCUS13322</name>
</gene>
<comment type="similarity">
    <text evidence="2">Belongs to the AP-2 family.</text>
</comment>
<dbReference type="GO" id="GO:0005634">
    <property type="term" value="C:nucleus"/>
    <property type="evidence" value="ECO:0007669"/>
    <property type="project" value="UniProtKB-SubCell"/>
</dbReference>
<protein>
    <recommendedName>
        <fullName evidence="8">Transcription factor AP-2 C-terminal domain-containing protein</fullName>
    </recommendedName>
</protein>